<proteinExistence type="predicted"/>
<evidence type="ECO:0000256" key="1">
    <source>
        <dbReference type="SAM" id="MobiDB-lite"/>
    </source>
</evidence>
<feature type="compositionally biased region" description="Low complexity" evidence="1">
    <location>
        <begin position="41"/>
        <end position="62"/>
    </location>
</feature>
<feature type="compositionally biased region" description="Low complexity" evidence="1">
    <location>
        <begin position="82"/>
        <end position="91"/>
    </location>
</feature>
<dbReference type="SUPFAM" id="SSF50630">
    <property type="entry name" value="Acid proteases"/>
    <property type="match status" value="1"/>
</dbReference>
<dbReference type="Gene3D" id="2.40.70.10">
    <property type="entry name" value="Acid Proteases"/>
    <property type="match status" value="1"/>
</dbReference>
<feature type="region of interest" description="Disordered" evidence="1">
    <location>
        <begin position="78"/>
        <end position="177"/>
    </location>
</feature>
<organism evidence="2 3">
    <name type="scientific">Ephemerocybe angulata</name>
    <dbReference type="NCBI Taxonomy" id="980116"/>
    <lineage>
        <taxon>Eukaryota</taxon>
        <taxon>Fungi</taxon>
        <taxon>Dikarya</taxon>
        <taxon>Basidiomycota</taxon>
        <taxon>Agaricomycotina</taxon>
        <taxon>Agaricomycetes</taxon>
        <taxon>Agaricomycetidae</taxon>
        <taxon>Agaricales</taxon>
        <taxon>Agaricineae</taxon>
        <taxon>Psathyrellaceae</taxon>
        <taxon>Ephemerocybe</taxon>
    </lineage>
</organism>
<accession>A0A8H5BV35</accession>
<feature type="compositionally biased region" description="Basic and acidic residues" evidence="1">
    <location>
        <begin position="802"/>
        <end position="814"/>
    </location>
</feature>
<dbReference type="OrthoDB" id="5596707at2759"/>
<evidence type="ECO:0008006" key="4">
    <source>
        <dbReference type="Google" id="ProtNLM"/>
    </source>
</evidence>
<dbReference type="CDD" id="cd00303">
    <property type="entry name" value="retropepsin_like"/>
    <property type="match status" value="1"/>
</dbReference>
<feature type="compositionally biased region" description="Acidic residues" evidence="1">
    <location>
        <begin position="771"/>
        <end position="791"/>
    </location>
</feature>
<feature type="region of interest" description="Disordered" evidence="1">
    <location>
        <begin position="764"/>
        <end position="823"/>
    </location>
</feature>
<evidence type="ECO:0000313" key="3">
    <source>
        <dbReference type="Proteomes" id="UP000541558"/>
    </source>
</evidence>
<dbReference type="AlphaFoldDB" id="A0A8H5BV35"/>
<gene>
    <name evidence="2" type="ORF">D9611_010409</name>
</gene>
<reference evidence="2 3" key="1">
    <citation type="journal article" date="2020" name="ISME J.">
        <title>Uncovering the hidden diversity of litter-decomposition mechanisms in mushroom-forming fungi.</title>
        <authorList>
            <person name="Floudas D."/>
            <person name="Bentzer J."/>
            <person name="Ahren D."/>
            <person name="Johansson T."/>
            <person name="Persson P."/>
            <person name="Tunlid A."/>
        </authorList>
    </citation>
    <scope>NUCLEOTIDE SEQUENCE [LARGE SCALE GENOMIC DNA]</scope>
    <source>
        <strain evidence="2 3">CBS 175.51</strain>
    </source>
</reference>
<dbReference type="EMBL" id="JAACJK010000117">
    <property type="protein sequence ID" value="KAF5329970.1"/>
    <property type="molecule type" value="Genomic_DNA"/>
</dbReference>
<feature type="compositionally biased region" description="Low complexity" evidence="1">
    <location>
        <begin position="155"/>
        <end position="170"/>
    </location>
</feature>
<dbReference type="Pfam" id="PF13975">
    <property type="entry name" value="gag-asp_proteas"/>
    <property type="match status" value="1"/>
</dbReference>
<comment type="caution">
    <text evidence="2">The sequence shown here is derived from an EMBL/GenBank/DDBJ whole genome shotgun (WGS) entry which is preliminary data.</text>
</comment>
<keyword evidence="3" id="KW-1185">Reference proteome</keyword>
<evidence type="ECO:0000313" key="2">
    <source>
        <dbReference type="EMBL" id="KAF5329970.1"/>
    </source>
</evidence>
<name>A0A8H5BV35_9AGAR</name>
<sequence length="1062" mass="117990">MAAPALVYERSRTLPARSGTTPSASRAPAPEEPVELAEHGSPSTKVKAKSPAPAALAPSYTAAPQVTYASPDPAKTVFSVTASPQSSQISAAPPPLTPPDQSTPSASPKFLTPPASPRIDKRPASSDSESENNERKESEYEQETDEEQVTRNLLDETASESTESAKSLASDKTSNKMATKTIADMPWPKMKGAPSYGGDPRDLVDFFAQFEAIAAANNVDDGDKPELVLRYVEEREDRENWKGLDGYEIVAPATTRRWTVWKKAVLDSYAEEEKETLRTFDDLASFIRTEAGFKINTMSDFARYHRRFGALAKPLIKDETLTTKQENLFFWQGLHPETQKRLMARIDVVDTTRKPQDVPDIKTTSAAAEYVLSPRAWTAGIGGAGARYASDEDLLFGRGRGVAVDEVDQRRALERIVEKAVRERSGKERRDVYRDEPEVTTKRVAFEERVPAAAPQAKSKLDEVEDLVRQMSGMKVGDGNYAGFYYRLQTIDPSIVETIPTPVFEYQNQQTQRFESPSNSHVYAVMPQGYLPRSPQDVINRAPAQSGAQRWAGGGFAAQNRGQWNAPPRAFSNPLVGRCFFCGGDGHMAGFCAVGNQYVQEGRCVRDASTGRYYHADGSTIWAQGGLTWKDAVDAKIGSGSGQQNAGAQASTSKSPMGTGGYLPTTYSFRFAQNRLLSCYSRDQGNEAKWWSKDESGVSVAEVVEREEEGDTVSVEGATKAVEVAGGDVEGVEENQRRVWFEEMVHEVQEEEVEEDVWMECEEEESKREDECDEDGDMWEDAREEVEEDEEKEGRVYATTRSGKDTGGSKRGQEEDVTGGGRRRVPAYKNVSRAADVEAPTKFYKRILDAVIPDVTVGDLWGLSGDVRKFVVEKLKMVRVPREVSGRVQLKHRVAAVRAKAVPGVDLGYTELLREMDVRVNGGKRWIVATVDSGSELVVVSRKMVEKCGLIPNEKIELSMEAANGAVEKMGGCVEWLEIEVEGMKTWVHAFVVEDAPYDLLLGLPWQKCVRMETVIREDGEIDLVIHNPLNYAEEVRVETRERKVRGHRVNYEWRGSERERR</sequence>
<dbReference type="InterPro" id="IPR021109">
    <property type="entry name" value="Peptidase_aspartic_dom_sf"/>
</dbReference>
<dbReference type="Proteomes" id="UP000541558">
    <property type="component" value="Unassembled WGS sequence"/>
</dbReference>
<protein>
    <recommendedName>
        <fullName evidence="4">CCHC-type domain-containing protein</fullName>
    </recommendedName>
</protein>
<feature type="region of interest" description="Disordered" evidence="1">
    <location>
        <begin position="1"/>
        <end position="62"/>
    </location>
</feature>